<name>A0A1T4XFS4_9GAMM</name>
<dbReference type="GO" id="GO:0016817">
    <property type="term" value="F:hydrolase activity, acting on acid anhydrides"/>
    <property type="evidence" value="ECO:0007669"/>
    <property type="project" value="InterPro"/>
</dbReference>
<reference evidence="2 3" key="1">
    <citation type="submission" date="2017-02" db="EMBL/GenBank/DDBJ databases">
        <authorList>
            <person name="Peterson S.W."/>
        </authorList>
    </citation>
    <scope>NUCLEOTIDE SEQUENCE [LARGE SCALE GENOMIC DNA]</scope>
    <source>
        <strain evidence="2 3">ATCC 49788</strain>
    </source>
</reference>
<evidence type="ECO:0000313" key="3">
    <source>
        <dbReference type="Proteomes" id="UP000190460"/>
    </source>
</evidence>
<dbReference type="InterPro" id="IPR014819">
    <property type="entry name" value="PriCT_2"/>
</dbReference>
<organism evidence="2 3">
    <name type="scientific">Thiothrix eikelboomii</name>
    <dbReference type="NCBI Taxonomy" id="92487"/>
    <lineage>
        <taxon>Bacteria</taxon>
        <taxon>Pseudomonadati</taxon>
        <taxon>Pseudomonadota</taxon>
        <taxon>Gammaproteobacteria</taxon>
        <taxon>Thiotrichales</taxon>
        <taxon>Thiotrichaceae</taxon>
        <taxon>Thiothrix</taxon>
    </lineage>
</organism>
<dbReference type="SUPFAM" id="SSF56747">
    <property type="entry name" value="Prim-pol domain"/>
    <property type="match status" value="1"/>
</dbReference>
<protein>
    <submittedName>
        <fullName evidence="2">Primase C terminal 2 (PriCT-2)</fullName>
    </submittedName>
</protein>
<dbReference type="SMART" id="SM00943">
    <property type="entry name" value="Prim-Pol"/>
    <property type="match status" value="1"/>
</dbReference>
<gene>
    <name evidence="2" type="ORF">SAMN02745130_02929</name>
</gene>
<dbReference type="CDD" id="cd04859">
    <property type="entry name" value="Prim_Pol"/>
    <property type="match status" value="1"/>
</dbReference>
<proteinExistence type="predicted"/>
<evidence type="ECO:0000313" key="2">
    <source>
        <dbReference type="EMBL" id="SKA88406.1"/>
    </source>
</evidence>
<dbReference type="STRING" id="92487.SAMN02745130_02929"/>
<dbReference type="Pfam" id="PF08707">
    <property type="entry name" value="PriCT_2"/>
    <property type="match status" value="1"/>
</dbReference>
<sequence>MNLTDSNPKLLAGSPNLRPTPESSNIILAVALWFASQGKPVFPVRKNLKTPACKWKEVATTDEAQIRQWFGGSRKYNLGVVCGPKGAIRSLIVFDVDMKHGKNGKASLEKLGKLLGKLPPTLTTDTPGLGEHQYFWIDASKYLIKNSVEGIGEGIDIRANGDGYVVGVGSHLEADADDTGRQATGDYAFANKLPIAELPPAWCEFLAKKSEPHKPTVQYKTSPPRQEYQDEDLQSALNFLDAADSATWEAVMFSLKGSYGDAGYALFDSWSLTAPDHYNAKENRKRWDSVKNATKTKASVFQMAQDKGWKNPAKGQTVRSNTSLTSFTSQKSTVHPAKNYPPQLLPDSLPPVQAFDLDWLPDELGAWVQDTARRMSTPVDYIAMPLLVTLAGVIGRKVAIRPMEFDHWTVVITLWAVMIGRPSLKKSAGISAALSFLQTLEAKERAIYQQQVEQYSYELELAALQKETIKGEVKKSLKNKQAVSASELQVDAPDKPIQRRYLINDVTMAALLQVLQDNPNGLTVSRDEIVGFLKTLDSEGNTGLRELLLEAWNGNASFNTDRVARGKDLFVEGVCLSVLGGTQPGKLAAYLKSAVKGGASDDGLMQRFNPIWPDAVPYEGIDEPPNKLLKTAVQKIFNRLDTLTTESVEAIQEIDEDGQADGLPYLRFDYQAQALFKDWLFNHETRLRAGDLHPAMESHLGKYPKTLVTLALILHLVEVGHGAVGEISLLRAIGLVEYLESHANRAYASISMPDVDSAKQILNKLKSGQLSNPFKARDIYSAGWTGLDRETTTAALELLQEYRWLDAEELETGGRPTTVYYLNPLVGG</sequence>
<accession>A0A1T4XFS4</accession>
<dbReference type="OrthoDB" id="784829at2"/>
<evidence type="ECO:0000259" key="1">
    <source>
        <dbReference type="SMART" id="SM00943"/>
    </source>
</evidence>
<keyword evidence="3" id="KW-1185">Reference proteome</keyword>
<dbReference type="InterPro" id="IPR025048">
    <property type="entry name" value="DUF3987"/>
</dbReference>
<dbReference type="EMBL" id="FUYB01000017">
    <property type="protein sequence ID" value="SKA88406.1"/>
    <property type="molecule type" value="Genomic_DNA"/>
</dbReference>
<dbReference type="Pfam" id="PF09250">
    <property type="entry name" value="Prim-Pol"/>
    <property type="match status" value="1"/>
</dbReference>
<dbReference type="RefSeq" id="WP_078923385.1">
    <property type="nucleotide sequence ID" value="NZ_FUYB01000017.1"/>
</dbReference>
<dbReference type="Proteomes" id="UP000190460">
    <property type="component" value="Unassembled WGS sequence"/>
</dbReference>
<dbReference type="Gene3D" id="3.30.720.160">
    <property type="entry name" value="Bifunctional DNA primase/polymerase, N-terminal"/>
    <property type="match status" value="1"/>
</dbReference>
<dbReference type="AlphaFoldDB" id="A0A1T4XFS4"/>
<feature type="domain" description="DNA primase/polymerase bifunctional N-terminal" evidence="1">
    <location>
        <begin position="31"/>
        <end position="202"/>
    </location>
</feature>
<dbReference type="Pfam" id="PF13148">
    <property type="entry name" value="DUF3987"/>
    <property type="match status" value="1"/>
</dbReference>
<dbReference type="InterPro" id="IPR015330">
    <property type="entry name" value="DNA_primase/pol_bifunc_N"/>
</dbReference>